<dbReference type="Pfam" id="PF12710">
    <property type="entry name" value="HAD"/>
    <property type="match status" value="1"/>
</dbReference>
<dbReference type="InterPro" id="IPR036412">
    <property type="entry name" value="HAD-like_sf"/>
</dbReference>
<comment type="caution">
    <text evidence="5">The sequence shown here is derived from an EMBL/GenBank/DDBJ whole genome shotgun (WGS) entry which is preliminary data.</text>
</comment>
<dbReference type="PANTHER" id="PTHR43344:SF13">
    <property type="entry name" value="PHOSPHATASE RV3661-RELATED"/>
    <property type="match status" value="1"/>
</dbReference>
<dbReference type="Proteomes" id="UP000217561">
    <property type="component" value="Unassembled WGS sequence"/>
</dbReference>
<dbReference type="EMBL" id="NSGH01000011">
    <property type="protein sequence ID" value="PBB05520.1"/>
    <property type="molecule type" value="Genomic_DNA"/>
</dbReference>
<dbReference type="SUPFAM" id="SSF56784">
    <property type="entry name" value="HAD-like"/>
    <property type="match status" value="1"/>
</dbReference>
<proteinExistence type="inferred from homology"/>
<sequence>MRVAIFDFDRTLFPEETFPLMMTHLKTHPMHYRKYNTFMRKITPMYTAYKLKLYPERKMKEDSMRSYISSFKKTSREDVDKFFAQLANQMKKRLNREVLDRLEWHRNRGDYTVLVSGAFEPMLETITNDLPFDLVLGTEVPYKEGYLDHKKRIQHVNGDRKMKKVMEHLRSAVIDWDGSYAYGDSFSDLDVLEAVGNPVAVQPEPRLKKVADQLNWETIPVEQNQIFPGK</sequence>
<keyword evidence="6" id="KW-1185">Reference proteome</keyword>
<dbReference type="NCBIfam" id="TIGR01488">
    <property type="entry name" value="HAD-SF-IB"/>
    <property type="match status" value="1"/>
</dbReference>
<name>A0ABX4HRG8_9BACI</name>
<dbReference type="RefSeq" id="WP_095822144.1">
    <property type="nucleotide sequence ID" value="NZ_NSGH01000011.1"/>
</dbReference>
<dbReference type="Gene3D" id="1.20.1440.100">
    <property type="entry name" value="SG protein - dephosphorylation function"/>
    <property type="match status" value="1"/>
</dbReference>
<evidence type="ECO:0000256" key="3">
    <source>
        <dbReference type="ARBA" id="ARBA00022801"/>
    </source>
</evidence>
<evidence type="ECO:0000256" key="4">
    <source>
        <dbReference type="ARBA" id="ARBA00022842"/>
    </source>
</evidence>
<accession>A0ABX4HRG8</accession>
<keyword evidence="3 5" id="KW-0378">Hydrolase</keyword>
<evidence type="ECO:0000313" key="5">
    <source>
        <dbReference type="EMBL" id="PBB05520.1"/>
    </source>
</evidence>
<evidence type="ECO:0000313" key="6">
    <source>
        <dbReference type="Proteomes" id="UP000217561"/>
    </source>
</evidence>
<organism evidence="5 6">
    <name type="scientific">Salimicrobium humidisoli</name>
    <dbReference type="NCBI Taxonomy" id="2029857"/>
    <lineage>
        <taxon>Bacteria</taxon>
        <taxon>Bacillati</taxon>
        <taxon>Bacillota</taxon>
        <taxon>Bacilli</taxon>
        <taxon>Bacillales</taxon>
        <taxon>Bacillaceae</taxon>
        <taxon>Salimicrobium</taxon>
    </lineage>
</organism>
<comment type="similarity">
    <text evidence="1">Belongs to the HAD-like hydrolase superfamily. SerB family.</text>
</comment>
<keyword evidence="2" id="KW-0479">Metal-binding</keyword>
<evidence type="ECO:0000256" key="1">
    <source>
        <dbReference type="ARBA" id="ARBA00009184"/>
    </source>
</evidence>
<dbReference type="Gene3D" id="3.40.50.1000">
    <property type="entry name" value="HAD superfamily/HAD-like"/>
    <property type="match status" value="1"/>
</dbReference>
<dbReference type="InterPro" id="IPR006385">
    <property type="entry name" value="HAD_hydro_SerB1"/>
</dbReference>
<evidence type="ECO:0000256" key="2">
    <source>
        <dbReference type="ARBA" id="ARBA00022723"/>
    </source>
</evidence>
<dbReference type="GO" id="GO:0016787">
    <property type="term" value="F:hydrolase activity"/>
    <property type="evidence" value="ECO:0007669"/>
    <property type="project" value="UniProtKB-KW"/>
</dbReference>
<dbReference type="PANTHER" id="PTHR43344">
    <property type="entry name" value="PHOSPHOSERINE PHOSPHATASE"/>
    <property type="match status" value="1"/>
</dbReference>
<dbReference type="InterPro" id="IPR050582">
    <property type="entry name" value="HAD-like_SerB"/>
</dbReference>
<dbReference type="InterPro" id="IPR023214">
    <property type="entry name" value="HAD_sf"/>
</dbReference>
<keyword evidence="4" id="KW-0460">Magnesium</keyword>
<gene>
    <name evidence="5" type="ORF">CKW00_08000</name>
</gene>
<protein>
    <submittedName>
        <fullName evidence="5">HAD-IB family hydrolase</fullName>
    </submittedName>
</protein>
<reference evidence="5 6" key="1">
    <citation type="submission" date="2017-08" db="EMBL/GenBank/DDBJ databases">
        <title>Salimicrobium alkalisoli sp. nov., isolated from saline alkaline soil.</title>
        <authorList>
            <person name="Zhang G."/>
            <person name="Xiong Q."/>
        </authorList>
    </citation>
    <scope>NUCLEOTIDE SEQUENCE [LARGE SCALE GENOMIC DNA]</scope>
    <source>
        <strain evidence="5 6">WN024</strain>
    </source>
</reference>
<dbReference type="NCBIfam" id="TIGR01490">
    <property type="entry name" value="HAD-SF-IB-hyp1"/>
    <property type="match status" value="1"/>
</dbReference>